<organism evidence="2 3">
    <name type="scientific">Oesophagostomum dentatum</name>
    <name type="common">Nodular worm</name>
    <dbReference type="NCBI Taxonomy" id="61180"/>
    <lineage>
        <taxon>Eukaryota</taxon>
        <taxon>Metazoa</taxon>
        <taxon>Ecdysozoa</taxon>
        <taxon>Nematoda</taxon>
        <taxon>Chromadorea</taxon>
        <taxon>Rhabditida</taxon>
        <taxon>Rhabditina</taxon>
        <taxon>Rhabditomorpha</taxon>
        <taxon>Strongyloidea</taxon>
        <taxon>Strongylidae</taxon>
        <taxon>Oesophagostomum</taxon>
    </lineage>
</organism>
<dbReference type="AlphaFoldDB" id="A0A0B1SWZ2"/>
<keyword evidence="1" id="KW-1133">Transmembrane helix</keyword>
<dbReference type="Proteomes" id="UP000053660">
    <property type="component" value="Unassembled WGS sequence"/>
</dbReference>
<keyword evidence="3" id="KW-1185">Reference proteome</keyword>
<dbReference type="OrthoDB" id="5878259at2759"/>
<feature type="transmembrane region" description="Helical" evidence="1">
    <location>
        <begin position="20"/>
        <end position="42"/>
    </location>
</feature>
<evidence type="ECO:0000313" key="3">
    <source>
        <dbReference type="Proteomes" id="UP000053660"/>
    </source>
</evidence>
<accession>A0A0B1SWZ2</accession>
<sequence>MGCVLKMYMLHKRGIAADVMTSSTLCAIIWTTQAIISALFFIEWQISGKFFNYLNEVVLHQRGRYIADGSRNLKGESSTFSATEIMLSSEASVALSAACFTF</sequence>
<keyword evidence="1" id="KW-0812">Transmembrane</keyword>
<proteinExistence type="predicted"/>
<reference evidence="2 3" key="1">
    <citation type="submission" date="2014-03" db="EMBL/GenBank/DDBJ databases">
        <title>Draft genome of the hookworm Oesophagostomum dentatum.</title>
        <authorList>
            <person name="Mitreva M."/>
        </authorList>
    </citation>
    <scope>NUCLEOTIDE SEQUENCE [LARGE SCALE GENOMIC DNA]</scope>
    <source>
        <strain evidence="2 3">OD-Hann</strain>
    </source>
</reference>
<evidence type="ECO:0000313" key="2">
    <source>
        <dbReference type="EMBL" id="KHJ87665.1"/>
    </source>
</evidence>
<evidence type="ECO:0000256" key="1">
    <source>
        <dbReference type="SAM" id="Phobius"/>
    </source>
</evidence>
<gene>
    <name evidence="2" type="ORF">OESDEN_12556</name>
</gene>
<name>A0A0B1SWZ2_OESDE</name>
<keyword evidence="1" id="KW-0472">Membrane</keyword>
<dbReference type="EMBL" id="KN557284">
    <property type="protein sequence ID" value="KHJ87665.1"/>
    <property type="molecule type" value="Genomic_DNA"/>
</dbReference>
<protein>
    <submittedName>
        <fullName evidence="2">Uncharacterized protein</fullName>
    </submittedName>
</protein>